<organism evidence="2 3">
    <name type="scientific">Epicoccum nigrum</name>
    <name type="common">Soil fungus</name>
    <name type="synonym">Epicoccum purpurascens</name>
    <dbReference type="NCBI Taxonomy" id="105696"/>
    <lineage>
        <taxon>Eukaryota</taxon>
        <taxon>Fungi</taxon>
        <taxon>Dikarya</taxon>
        <taxon>Ascomycota</taxon>
        <taxon>Pezizomycotina</taxon>
        <taxon>Dothideomycetes</taxon>
        <taxon>Pleosporomycetidae</taxon>
        <taxon>Pleosporales</taxon>
        <taxon>Pleosporineae</taxon>
        <taxon>Didymellaceae</taxon>
        <taxon>Epicoccum</taxon>
    </lineage>
</organism>
<dbReference type="InParanoid" id="A0A1Y2M969"/>
<dbReference type="Proteomes" id="UP000193240">
    <property type="component" value="Unassembled WGS sequence"/>
</dbReference>
<proteinExistence type="predicted"/>
<sequence>MAIHSDFPGVKAEIIVGGQALKEYEDPNDTSHANTVTKYIEAVSGAYFYAQVYIDPDVLPKDISVRMALDGKWFVLSHFRVSSERQEVKLHRVWKKIEKSWLVSEICFSELSVTKDDSAGRNFEAERLGTIQIDIAHASNVSRRRLKRPTERSIKEAEKYEDITDISEETLKGHIHSHCTRFLGYCPPMSDN</sequence>
<dbReference type="PANTHER" id="PTHR36223:SF1">
    <property type="entry name" value="TRANSCRIPTION ELONGATION FACTOR EAF N-TERMINAL DOMAIN-CONTAINING PROTEIN"/>
    <property type="match status" value="1"/>
</dbReference>
<dbReference type="STRING" id="105696.A0A1Y2M969"/>
<protein>
    <recommendedName>
        <fullName evidence="1">DUF7918 domain-containing protein</fullName>
    </recommendedName>
</protein>
<dbReference type="Pfam" id="PF25534">
    <property type="entry name" value="DUF7918"/>
    <property type="match status" value="1"/>
</dbReference>
<dbReference type="PANTHER" id="PTHR36223">
    <property type="entry name" value="BETA-LACTAMASE-TYPE TRANSPEPTIDASE FOLD DOMAIN CONTAINING PROTEIN"/>
    <property type="match status" value="1"/>
</dbReference>
<evidence type="ECO:0000313" key="3">
    <source>
        <dbReference type="Proteomes" id="UP000193240"/>
    </source>
</evidence>
<reference evidence="2 3" key="1">
    <citation type="journal article" date="2017" name="Genome Announc.">
        <title>Genome sequence of the saprophytic ascomycete Epicoccum nigrum ICMP 19927 strain isolated from New Zealand.</title>
        <authorList>
            <person name="Fokin M."/>
            <person name="Fleetwood D."/>
            <person name="Weir B.S."/>
            <person name="Villas-Boas S.G."/>
        </authorList>
    </citation>
    <scope>NUCLEOTIDE SEQUENCE [LARGE SCALE GENOMIC DNA]</scope>
    <source>
        <strain evidence="2 3">ICMP 19927</strain>
    </source>
</reference>
<gene>
    <name evidence="2" type="ORF">B5807_03990</name>
</gene>
<accession>A0A1Y2M969</accession>
<keyword evidence="3" id="KW-1185">Reference proteome</keyword>
<name>A0A1Y2M969_EPING</name>
<dbReference type="InterPro" id="IPR057678">
    <property type="entry name" value="DUF7918"/>
</dbReference>
<dbReference type="EMBL" id="KZ107840">
    <property type="protein sequence ID" value="OSS51778.1"/>
    <property type="molecule type" value="Genomic_DNA"/>
</dbReference>
<evidence type="ECO:0000313" key="2">
    <source>
        <dbReference type="EMBL" id="OSS51778.1"/>
    </source>
</evidence>
<evidence type="ECO:0000259" key="1">
    <source>
        <dbReference type="Pfam" id="PF25534"/>
    </source>
</evidence>
<feature type="domain" description="DUF7918" evidence="1">
    <location>
        <begin position="9"/>
        <end position="182"/>
    </location>
</feature>
<dbReference type="AlphaFoldDB" id="A0A1Y2M969"/>